<keyword evidence="2" id="KW-1185">Reference proteome</keyword>
<evidence type="ECO:0000313" key="2">
    <source>
        <dbReference type="Proteomes" id="UP000628448"/>
    </source>
</evidence>
<dbReference type="AlphaFoldDB" id="A0A931E495"/>
<protein>
    <submittedName>
        <fullName evidence="1">Acyl carrier protein</fullName>
    </submittedName>
</protein>
<proteinExistence type="predicted"/>
<name>A0A931E495_9BACT</name>
<organism evidence="1 2">
    <name type="scientific">Panacibacter microcysteis</name>
    <dbReference type="NCBI Taxonomy" id="2793269"/>
    <lineage>
        <taxon>Bacteria</taxon>
        <taxon>Pseudomonadati</taxon>
        <taxon>Bacteroidota</taxon>
        <taxon>Chitinophagia</taxon>
        <taxon>Chitinophagales</taxon>
        <taxon>Chitinophagaceae</taxon>
        <taxon>Panacibacter</taxon>
    </lineage>
</organism>
<sequence length="76" mass="8772">MRNEYKKLKSILRKSLSLQPSGKDLNQNLAEQLCDWEVDYLLAKVENEFNVELPVVAAPNHISVNQLLRHISKARN</sequence>
<accession>A0A931E495</accession>
<comment type="caution">
    <text evidence="1">The sequence shown here is derived from an EMBL/GenBank/DDBJ whole genome shotgun (WGS) entry which is preliminary data.</text>
</comment>
<gene>
    <name evidence="1" type="ORF">I5907_14095</name>
</gene>
<dbReference type="Proteomes" id="UP000628448">
    <property type="component" value="Unassembled WGS sequence"/>
</dbReference>
<reference evidence="1" key="1">
    <citation type="submission" date="2020-11" db="EMBL/GenBank/DDBJ databases">
        <title>Bacterial whole genome sequence for Panacibacter sp. DH6.</title>
        <authorList>
            <person name="Le V."/>
            <person name="Ko S."/>
            <person name="Ahn C.-Y."/>
            <person name="Oh H.-M."/>
        </authorList>
    </citation>
    <scope>NUCLEOTIDE SEQUENCE</scope>
    <source>
        <strain evidence="1">DH6</strain>
    </source>
</reference>
<dbReference type="RefSeq" id="WP_196991457.1">
    <property type="nucleotide sequence ID" value="NZ_JADWYR010000002.1"/>
</dbReference>
<dbReference type="EMBL" id="JADWYR010000002">
    <property type="protein sequence ID" value="MBG9377370.1"/>
    <property type="molecule type" value="Genomic_DNA"/>
</dbReference>
<evidence type="ECO:0000313" key="1">
    <source>
        <dbReference type="EMBL" id="MBG9377370.1"/>
    </source>
</evidence>